<feature type="binding site" evidence="11">
    <location>
        <position position="339"/>
    </location>
    <ligand>
        <name>ATP</name>
        <dbReference type="ChEBI" id="CHEBI:30616"/>
    </ligand>
</feature>
<keyword evidence="4 11" id="KW-0547">Nucleotide-binding</keyword>
<accession>A0A1S7LR16</accession>
<dbReference type="NCBIfam" id="TIGR01055">
    <property type="entry name" value="parE_Gneg"/>
    <property type="match status" value="1"/>
</dbReference>
<keyword evidence="7 11" id="KW-0799">Topoisomerase</keyword>
<dbReference type="InterPro" id="IPR036890">
    <property type="entry name" value="HATPase_C_sf"/>
</dbReference>
<dbReference type="PANTHER" id="PTHR45866:SF4">
    <property type="entry name" value="DNA TOPOISOMERASE 4 SUBUNIT B"/>
    <property type="match status" value="1"/>
</dbReference>
<dbReference type="Pfam" id="PF02518">
    <property type="entry name" value="HATPase_c"/>
    <property type="match status" value="1"/>
</dbReference>
<dbReference type="PROSITE" id="PS50880">
    <property type="entry name" value="TOPRIM"/>
    <property type="match status" value="1"/>
</dbReference>
<evidence type="ECO:0000256" key="11">
    <source>
        <dbReference type="HAMAP-Rule" id="MF_00938"/>
    </source>
</evidence>
<dbReference type="InterPro" id="IPR000565">
    <property type="entry name" value="Topo_IIA_B"/>
</dbReference>
<feature type="site" description="Interaction with DNA" evidence="11">
    <location>
        <position position="506"/>
    </location>
</feature>
<keyword evidence="3" id="KW-0479">Metal-binding</keyword>
<dbReference type="PROSITE" id="PS00177">
    <property type="entry name" value="TOPOISOMERASE_II"/>
    <property type="match status" value="1"/>
</dbReference>
<evidence type="ECO:0000256" key="7">
    <source>
        <dbReference type="ARBA" id="ARBA00023029"/>
    </source>
</evidence>
<evidence type="ECO:0000256" key="9">
    <source>
        <dbReference type="ARBA" id="ARBA00023235"/>
    </source>
</evidence>
<dbReference type="InterPro" id="IPR003594">
    <property type="entry name" value="HATPase_dom"/>
</dbReference>
<feature type="binding site" evidence="11">
    <location>
        <begin position="114"/>
        <end position="120"/>
    </location>
    <ligand>
        <name>ATP</name>
        <dbReference type="ChEBI" id="CHEBI:30616"/>
    </ligand>
</feature>
<gene>
    <name evidence="11 13" type="primary">parE</name>
    <name evidence="13" type="ORF">MAGMO_4103</name>
</gene>
<dbReference type="CDD" id="cd16928">
    <property type="entry name" value="HATPase_GyrB-like"/>
    <property type="match status" value="1"/>
</dbReference>
<dbReference type="FunFam" id="3.40.50.670:FF:000006">
    <property type="entry name" value="DNA topoisomerase (ATP-hydrolyzing)"/>
    <property type="match status" value="1"/>
</dbReference>
<keyword evidence="8 11" id="KW-0238">DNA-binding</keyword>
<dbReference type="GO" id="GO:0005694">
    <property type="term" value="C:chromosome"/>
    <property type="evidence" value="ECO:0007669"/>
    <property type="project" value="InterPro"/>
</dbReference>
<dbReference type="HAMAP" id="MF_00938">
    <property type="entry name" value="ParE_type1"/>
    <property type="match status" value="1"/>
</dbReference>
<dbReference type="EC" id="5.6.2.2" evidence="11"/>
<dbReference type="GO" id="GO:0007059">
    <property type="term" value="P:chromosome segregation"/>
    <property type="evidence" value="ECO:0007669"/>
    <property type="project" value="UniProtKB-UniRule"/>
</dbReference>
<reference evidence="13" key="1">
    <citation type="submission" date="2015-04" db="EMBL/GenBank/DDBJ databases">
        <authorList>
            <person name="Syromyatnikov M.Y."/>
            <person name="Popov V.N."/>
        </authorList>
    </citation>
    <scope>NUCLEOTIDE SEQUENCE</scope>
    <source>
        <strain evidence="13">MO-1</strain>
    </source>
</reference>
<dbReference type="InterPro" id="IPR020568">
    <property type="entry name" value="Ribosomal_Su5_D2-typ_SF"/>
</dbReference>
<dbReference type="GO" id="GO:0003918">
    <property type="term" value="F:DNA topoisomerase type II (double strand cut, ATP-hydrolyzing) activity"/>
    <property type="evidence" value="ECO:0007669"/>
    <property type="project" value="UniProtKB-UniRule"/>
</dbReference>
<feature type="binding site" evidence="11">
    <location>
        <position position="72"/>
    </location>
    <ligand>
        <name>ATP</name>
        <dbReference type="ChEBI" id="CHEBI:30616"/>
    </ligand>
</feature>
<dbReference type="GO" id="GO:0046872">
    <property type="term" value="F:metal ion binding"/>
    <property type="evidence" value="ECO:0007669"/>
    <property type="project" value="UniProtKB-KW"/>
</dbReference>
<evidence type="ECO:0000259" key="12">
    <source>
        <dbReference type="PROSITE" id="PS50880"/>
    </source>
</evidence>
<dbReference type="InterPro" id="IPR005737">
    <property type="entry name" value="TopoIV_B_Gneg"/>
</dbReference>
<dbReference type="InterPro" id="IPR013760">
    <property type="entry name" value="Topo_IIA-like_dom_sf"/>
</dbReference>
<dbReference type="InterPro" id="IPR013759">
    <property type="entry name" value="Topo_IIA_B_C"/>
</dbReference>
<evidence type="ECO:0000256" key="6">
    <source>
        <dbReference type="ARBA" id="ARBA00022842"/>
    </source>
</evidence>
<comment type="cofactor">
    <cofactor evidence="2">
        <name>Mg(2+)</name>
        <dbReference type="ChEBI" id="CHEBI:18420"/>
    </cofactor>
</comment>
<evidence type="ECO:0000256" key="10">
    <source>
        <dbReference type="ARBA" id="ARBA00063644"/>
    </source>
</evidence>
<dbReference type="SUPFAM" id="SSF55874">
    <property type="entry name" value="ATPase domain of HSP90 chaperone/DNA topoisomerase II/histidine kinase"/>
    <property type="match status" value="1"/>
</dbReference>
<keyword evidence="9 11" id="KW-0413">Isomerase</keyword>
<dbReference type="SMART" id="SM00387">
    <property type="entry name" value="HATPase_c"/>
    <property type="match status" value="1"/>
</dbReference>
<comment type="catalytic activity">
    <reaction evidence="1 11">
        <text>ATP-dependent breakage, passage and rejoining of double-stranded DNA.</text>
        <dbReference type="EC" id="5.6.2.2"/>
    </reaction>
</comment>
<proteinExistence type="inferred from homology"/>
<dbReference type="Pfam" id="PF00204">
    <property type="entry name" value="DNA_gyraseB"/>
    <property type="match status" value="1"/>
</dbReference>
<dbReference type="EMBL" id="LO017727">
    <property type="protein sequence ID" value="CRH08231.1"/>
    <property type="molecule type" value="Genomic_DNA"/>
</dbReference>
<keyword evidence="6" id="KW-0460">Magnesium</keyword>
<organism evidence="13">
    <name type="scientific">Magnetococcus massalia (strain MO-1)</name>
    <dbReference type="NCBI Taxonomy" id="451514"/>
    <lineage>
        <taxon>Bacteria</taxon>
        <taxon>Pseudomonadati</taxon>
        <taxon>Pseudomonadota</taxon>
        <taxon>Magnetococcia</taxon>
        <taxon>Magnetococcales</taxon>
        <taxon>Magnetococcaceae</taxon>
        <taxon>Magnetococcus</taxon>
    </lineage>
</organism>
<evidence type="ECO:0000256" key="2">
    <source>
        <dbReference type="ARBA" id="ARBA00001946"/>
    </source>
</evidence>
<feature type="binding site" evidence="11">
    <location>
        <position position="5"/>
    </location>
    <ligand>
        <name>ATP</name>
        <dbReference type="ChEBI" id="CHEBI:30616"/>
    </ligand>
</feature>
<keyword evidence="5 11" id="KW-0067">ATP-binding</keyword>
<feature type="domain" description="Toprim" evidence="12">
    <location>
        <begin position="420"/>
        <end position="534"/>
    </location>
</feature>
<sequence>MGETYDASQIEVLEGLEGIRKRPGMYIGGTDSRALHHLVAEVIDNSMDEAGEGHADRITLTLHEDGSISVQDNGRGIPVDPHPRYPGKSALEVVFTMLHSGGKFNNDAYATSAGLHGVGVCAVTALSLWTDVQVVRDGHQWTQRFARGHVDRPLEKGDTIRKRGTRVHFLPDGEIFPSTTFNPDRLVEMCRSRAYLHRGIQIHVKLEELGQEHQFHFPNGLSDYIREASKERHLIVPEPFEGRSNKLGEDGKSRVEWAAVWDEVDESRVRSYCNTVPTPDGGVHESGFRTALLKGIREFAESRSLLPKGVALQGDDIQGGLTAVISLFIPDPQFSGQTKDKLTNTGVARMVEGAIKDHLDHWLHGQPERATLLVESVVARAQERINRKRKSSAVKRKTATSRLTLPGKLTDCIQNDLEKTELFIVEGDSAGGSAKQARDRHTQAILPLRGKILNVEQANSEKFEKNAEVQSLVTAIGCGTGKEINMNNLRYGRVIIMTDADVDGAHIASLLLTFFYRFMPDLVHRGHLYLAQPPLYKVTVGKESVYALDDHEKERVIKRLTKSKPNAKVDISRFKGLGEMPPAQLRETTMKHTTRRLLRVMVDDDRVTSNTFDRLMGKKPQERFRFIKERADFAKDALDI</sequence>
<dbReference type="CDD" id="cd00822">
    <property type="entry name" value="TopoII_Trans_DNA_gyrase"/>
    <property type="match status" value="1"/>
</dbReference>
<name>A0A1S7LR16_MAGMO</name>
<dbReference type="InterPro" id="IPR018522">
    <property type="entry name" value="TopoIIA_CS"/>
</dbReference>
<dbReference type="Pfam" id="PF00986">
    <property type="entry name" value="DNA_gyraseB_C"/>
    <property type="match status" value="1"/>
</dbReference>
<comment type="function">
    <text evidence="11">Topoisomerase IV is essential for chromosome segregation. It relaxes supercoiled DNA. Performs the decatenation events required during the replication of a circular DNA molecule.</text>
</comment>
<dbReference type="PRINTS" id="PR00418">
    <property type="entry name" value="TPI2FAMILY"/>
</dbReference>
<protein>
    <recommendedName>
        <fullName evidence="11">DNA topoisomerase 4 subunit B</fullName>
        <ecNumber evidence="11">5.6.2.2</ecNumber>
    </recommendedName>
    <alternativeName>
        <fullName evidence="11">Topoisomerase IV subunit B</fullName>
    </alternativeName>
</protein>
<evidence type="ECO:0000256" key="8">
    <source>
        <dbReference type="ARBA" id="ARBA00023125"/>
    </source>
</evidence>
<evidence type="ECO:0000256" key="1">
    <source>
        <dbReference type="ARBA" id="ARBA00000185"/>
    </source>
</evidence>
<dbReference type="NCBIfam" id="NF004189">
    <property type="entry name" value="PRK05644.1"/>
    <property type="match status" value="1"/>
</dbReference>
<dbReference type="InterPro" id="IPR001241">
    <property type="entry name" value="Topo_IIA"/>
</dbReference>
<dbReference type="Pfam" id="PF01751">
    <property type="entry name" value="Toprim"/>
    <property type="match status" value="1"/>
</dbReference>
<dbReference type="InterPro" id="IPR002288">
    <property type="entry name" value="DNA_gyrase_B_C"/>
</dbReference>
<dbReference type="AlphaFoldDB" id="A0A1S7LR16"/>
<feature type="binding site" evidence="11">
    <location>
        <position position="45"/>
    </location>
    <ligand>
        <name>ATP</name>
        <dbReference type="ChEBI" id="CHEBI:30616"/>
    </ligand>
</feature>
<dbReference type="Gene3D" id="3.40.50.670">
    <property type="match status" value="1"/>
</dbReference>
<dbReference type="PANTHER" id="PTHR45866">
    <property type="entry name" value="DNA GYRASE/TOPOISOMERASE SUBUNIT B"/>
    <property type="match status" value="1"/>
</dbReference>
<feature type="site" description="Interaction with DNA" evidence="11">
    <location>
        <position position="623"/>
    </location>
</feature>
<evidence type="ECO:0000256" key="4">
    <source>
        <dbReference type="ARBA" id="ARBA00022741"/>
    </source>
</evidence>
<dbReference type="SUPFAM" id="SSF54211">
    <property type="entry name" value="Ribosomal protein S5 domain 2-like"/>
    <property type="match status" value="1"/>
</dbReference>
<evidence type="ECO:0000313" key="13">
    <source>
        <dbReference type="EMBL" id="CRH08231.1"/>
    </source>
</evidence>
<dbReference type="Gene3D" id="3.30.230.10">
    <property type="match status" value="1"/>
</dbReference>
<dbReference type="GO" id="GO:0005524">
    <property type="term" value="F:ATP binding"/>
    <property type="evidence" value="ECO:0007669"/>
    <property type="project" value="UniProtKB-UniRule"/>
</dbReference>
<comment type="subunit">
    <text evidence="10 11">Heterotetramer composed of ParC and ParE.</text>
</comment>
<comment type="similarity">
    <text evidence="11">Belongs to the type II topoisomerase family. ParE type 1 subfamily.</text>
</comment>
<evidence type="ECO:0000256" key="5">
    <source>
        <dbReference type="ARBA" id="ARBA00022840"/>
    </source>
</evidence>
<dbReference type="InterPro" id="IPR006171">
    <property type="entry name" value="TOPRIM_dom"/>
</dbReference>
<dbReference type="SUPFAM" id="SSF56719">
    <property type="entry name" value="Type II DNA topoisomerase"/>
    <property type="match status" value="1"/>
</dbReference>
<dbReference type="InterPro" id="IPR014721">
    <property type="entry name" value="Ribsml_uS5_D2-typ_fold_subgr"/>
</dbReference>
<dbReference type="SMART" id="SM00433">
    <property type="entry name" value="TOP2c"/>
    <property type="match status" value="1"/>
</dbReference>
<dbReference type="GO" id="GO:0006265">
    <property type="term" value="P:DNA topological change"/>
    <property type="evidence" value="ECO:0007669"/>
    <property type="project" value="UniProtKB-UniRule"/>
</dbReference>
<dbReference type="PRINTS" id="PR01159">
    <property type="entry name" value="DNAGYRASEB"/>
</dbReference>
<dbReference type="GO" id="GO:0003677">
    <property type="term" value="F:DNA binding"/>
    <property type="evidence" value="ECO:0007669"/>
    <property type="project" value="UniProtKB-UniRule"/>
</dbReference>
<feature type="site" description="Interaction with DNA" evidence="11">
    <location>
        <position position="454"/>
    </location>
</feature>
<dbReference type="Gene3D" id="3.30.565.10">
    <property type="entry name" value="Histidine kinase-like ATPase, C-terminal domain"/>
    <property type="match status" value="1"/>
</dbReference>
<dbReference type="InterPro" id="IPR013506">
    <property type="entry name" value="Topo_IIA_bsu_dom2"/>
</dbReference>
<evidence type="ECO:0000256" key="3">
    <source>
        <dbReference type="ARBA" id="ARBA00022723"/>
    </source>
</evidence>